<keyword evidence="1" id="KW-1133">Transmembrane helix</keyword>
<evidence type="ECO:0000256" key="1">
    <source>
        <dbReference type="SAM" id="Phobius"/>
    </source>
</evidence>
<organism evidence="2 3">
    <name type="scientific">Grifola frondosa</name>
    <name type="common">Maitake</name>
    <name type="synonym">Polyporus frondosus</name>
    <dbReference type="NCBI Taxonomy" id="5627"/>
    <lineage>
        <taxon>Eukaryota</taxon>
        <taxon>Fungi</taxon>
        <taxon>Dikarya</taxon>
        <taxon>Basidiomycota</taxon>
        <taxon>Agaricomycotina</taxon>
        <taxon>Agaricomycetes</taxon>
        <taxon>Polyporales</taxon>
        <taxon>Grifolaceae</taxon>
        <taxon>Grifola</taxon>
    </lineage>
</organism>
<evidence type="ECO:0000313" key="2">
    <source>
        <dbReference type="EMBL" id="OBZ79620.1"/>
    </source>
</evidence>
<protein>
    <recommendedName>
        <fullName evidence="4">Protein transport protein BET1</fullName>
    </recommendedName>
</protein>
<comment type="caution">
    <text evidence="2">The sequence shown here is derived from an EMBL/GenBank/DDBJ whole genome shotgun (WGS) entry which is preliminary data.</text>
</comment>
<evidence type="ECO:0000313" key="3">
    <source>
        <dbReference type="Proteomes" id="UP000092993"/>
    </source>
</evidence>
<accession>A0A1C7MRV9</accession>
<reference evidence="2 3" key="1">
    <citation type="submission" date="2016-03" db="EMBL/GenBank/DDBJ databases">
        <title>Whole genome sequencing of Grifola frondosa 9006-11.</title>
        <authorList>
            <person name="Min B."/>
            <person name="Park H."/>
            <person name="Kim J.-G."/>
            <person name="Cho H."/>
            <person name="Oh Y.-L."/>
            <person name="Kong W.-S."/>
            <person name="Choi I.-G."/>
        </authorList>
    </citation>
    <scope>NUCLEOTIDE SEQUENCE [LARGE SCALE GENOMIC DNA]</scope>
    <source>
        <strain evidence="2 3">9006-11</strain>
    </source>
</reference>
<dbReference type="AlphaFoldDB" id="A0A1C7MRV9"/>
<dbReference type="OMA" id="TMAIGHE"/>
<dbReference type="STRING" id="5627.A0A1C7MRV9"/>
<keyword evidence="3" id="KW-1185">Reference proteome</keyword>
<dbReference type="OrthoDB" id="261831at2759"/>
<name>A0A1C7MRV9_GRIFR</name>
<feature type="transmembrane region" description="Helical" evidence="1">
    <location>
        <begin position="138"/>
        <end position="158"/>
    </location>
</feature>
<dbReference type="EMBL" id="LUGG01000001">
    <property type="protein sequence ID" value="OBZ79620.1"/>
    <property type="molecule type" value="Genomic_DNA"/>
</dbReference>
<gene>
    <name evidence="2" type="ORF">A0H81_00541</name>
</gene>
<evidence type="ECO:0008006" key="4">
    <source>
        <dbReference type="Google" id="ProtNLM"/>
    </source>
</evidence>
<sequence>MRRRRPDRRDSHAHSRSARSECLNVQHAAVVGRSSPYGFQPSGQRFADDLEGQNDEHLEGLAAKVKILKEVNHRWYRARGTGLDRAAHADGSRALSSLVQRECSSSVCTERCVSETSGILAGTFRRMNNMATRQGCRWLWYIVFLIIVFWFFIIVWWFRR</sequence>
<proteinExistence type="predicted"/>
<keyword evidence="1" id="KW-0472">Membrane</keyword>
<keyword evidence="1" id="KW-0812">Transmembrane</keyword>
<dbReference type="Proteomes" id="UP000092993">
    <property type="component" value="Unassembled WGS sequence"/>
</dbReference>